<keyword evidence="8 10" id="KW-0443">Lipid metabolism</keyword>
<dbReference type="EC" id="2.7.1.36" evidence="10"/>
<dbReference type="RefSeq" id="XP_015518254.1">
    <property type="nucleotide sequence ID" value="XM_015662768.2"/>
</dbReference>
<dbReference type="SUPFAM" id="SSF55060">
    <property type="entry name" value="GHMP Kinase, C-terminal domain"/>
    <property type="match status" value="1"/>
</dbReference>
<proteinExistence type="inferred from homology"/>
<comment type="catalytic activity">
    <reaction evidence="10">
        <text>(R)-mevalonate + ATP = (R)-5-phosphomevalonate + ADP + H(+)</text>
        <dbReference type="Rhea" id="RHEA:17065"/>
        <dbReference type="ChEBI" id="CHEBI:15378"/>
        <dbReference type="ChEBI" id="CHEBI:30616"/>
        <dbReference type="ChEBI" id="CHEBI:36464"/>
        <dbReference type="ChEBI" id="CHEBI:58146"/>
        <dbReference type="ChEBI" id="CHEBI:456216"/>
        <dbReference type="EC" id="2.7.1.36"/>
    </reaction>
</comment>
<evidence type="ECO:0000256" key="6">
    <source>
        <dbReference type="ARBA" id="ARBA00022840"/>
    </source>
</evidence>
<keyword evidence="10" id="KW-0756">Sterol biosynthesis</keyword>
<keyword evidence="10" id="KW-0753">Steroid metabolism</keyword>
<dbReference type="GO" id="GO:0006695">
    <property type="term" value="P:cholesterol biosynthetic process"/>
    <property type="evidence" value="ECO:0007669"/>
    <property type="project" value="TreeGrafter"/>
</dbReference>
<dbReference type="UniPathway" id="UPA00057">
    <property type="reaction ID" value="UER00098"/>
</dbReference>
<gene>
    <name evidence="14" type="primary">LOC107223163</name>
</gene>
<dbReference type="InParanoid" id="A0A6J0BV63"/>
<dbReference type="NCBIfam" id="TIGR00549">
    <property type="entry name" value="mevalon_kin"/>
    <property type="match status" value="1"/>
</dbReference>
<dbReference type="Gene3D" id="3.30.70.890">
    <property type="entry name" value="GHMP kinase, C-terminal domain"/>
    <property type="match status" value="1"/>
</dbReference>
<keyword evidence="1 10" id="KW-0963">Cytoplasm</keyword>
<dbReference type="GO" id="GO:0005524">
    <property type="term" value="F:ATP binding"/>
    <property type="evidence" value="ECO:0007669"/>
    <property type="project" value="UniProtKB-KW"/>
</dbReference>
<keyword evidence="10" id="KW-0752">Steroid biosynthesis</keyword>
<sequence>MASFKITAPGKLILYGEHAVVYGKTALAASLDLRTTLEFEELKPDQLYVYLLFPKISLSEKISIRKIEDYFFNDRALKIDKDSDHFYKHVQNFAEDVGYANLPQKLAIEAFFYLFISILKYDEVKIKPFRIQVGTMLSVSSGLGSSASFAVCLSTCFVHYVNLQKNVSTTLDKTQLDVISEYALKCEKIMHGNPSGIDNAICTYGSIVEFRKNEILQPITGTKSMRVLLVDTKILRSTKALVEKVAELKEKYPKVFQPILESIDNVSQKALSIIKQMKDVCETDTAALNEFYAELLTLIDINQALLASCQVSHSTIDEICAEARKHSLRAKLTGAGGGGYAYVLLPPDTNDDTITEISNAFVERGYGIELTNLGGPGVMIES</sequence>
<keyword evidence="3 10" id="KW-0808">Transferase</keyword>
<dbReference type="SUPFAM" id="SSF54211">
    <property type="entry name" value="Ribosomal protein S5 domain 2-like"/>
    <property type="match status" value="1"/>
</dbReference>
<dbReference type="PRINTS" id="PR00959">
    <property type="entry name" value="MEVGALKINASE"/>
</dbReference>
<evidence type="ECO:0000256" key="8">
    <source>
        <dbReference type="ARBA" id="ARBA00023098"/>
    </source>
</evidence>
<dbReference type="GO" id="GO:0004496">
    <property type="term" value="F:mevalonate kinase activity"/>
    <property type="evidence" value="ECO:0007669"/>
    <property type="project" value="UniProtKB-EC"/>
</dbReference>
<dbReference type="InterPro" id="IPR036554">
    <property type="entry name" value="GHMP_kinase_C_sf"/>
</dbReference>
<comment type="pathway">
    <text evidence="9 10">Isoprenoid biosynthesis; isopentenyl diphosphate biosynthesis via mevalonate pathway; isopentenyl diphosphate from (R)-mevalonate: step 1/3.</text>
</comment>
<evidence type="ECO:0000256" key="5">
    <source>
        <dbReference type="ARBA" id="ARBA00022777"/>
    </source>
</evidence>
<dbReference type="GO" id="GO:0005829">
    <property type="term" value="C:cytosol"/>
    <property type="evidence" value="ECO:0007669"/>
    <property type="project" value="TreeGrafter"/>
</dbReference>
<dbReference type="Pfam" id="PF00288">
    <property type="entry name" value="GHMP_kinases_N"/>
    <property type="match status" value="1"/>
</dbReference>
<dbReference type="InterPro" id="IPR014721">
    <property type="entry name" value="Ribsml_uS5_D2-typ_fold_subgr"/>
</dbReference>
<keyword evidence="2 10" id="KW-0444">Lipid biosynthesis</keyword>
<dbReference type="OrthoDB" id="1652964at2759"/>
<dbReference type="FunCoup" id="A0A6J0BV63">
    <property type="interactions" value="1373"/>
</dbReference>
<evidence type="ECO:0000313" key="13">
    <source>
        <dbReference type="Proteomes" id="UP000829291"/>
    </source>
</evidence>
<keyword evidence="5 10" id="KW-0418">Kinase</keyword>
<feature type="domain" description="GHMP kinase C-terminal" evidence="12">
    <location>
        <begin position="292"/>
        <end position="357"/>
    </location>
</feature>
<protein>
    <recommendedName>
        <fullName evidence="10">Mevalonate kinase</fullName>
        <shortName evidence="10">MK</shortName>
        <ecNumber evidence="10">2.7.1.36</ecNumber>
    </recommendedName>
</protein>
<keyword evidence="4 10" id="KW-0547">Nucleotide-binding</keyword>
<dbReference type="PANTHER" id="PTHR43290">
    <property type="entry name" value="MEVALONATE KINASE"/>
    <property type="match status" value="1"/>
</dbReference>
<evidence type="ECO:0000256" key="2">
    <source>
        <dbReference type="ARBA" id="ARBA00022516"/>
    </source>
</evidence>
<evidence type="ECO:0000259" key="11">
    <source>
        <dbReference type="Pfam" id="PF00288"/>
    </source>
</evidence>
<dbReference type="InterPro" id="IPR006205">
    <property type="entry name" value="Mev_gal_kin"/>
</dbReference>
<accession>A0A6J0BV63</accession>
<reference evidence="14" key="1">
    <citation type="submission" date="2025-08" db="UniProtKB">
        <authorList>
            <consortium name="RefSeq"/>
        </authorList>
    </citation>
    <scope>IDENTIFICATION</scope>
    <source>
        <tissue evidence="14">Thorax and Abdomen</tissue>
    </source>
</reference>
<dbReference type="KEGG" id="nlo:107223163"/>
<keyword evidence="13" id="KW-1185">Reference proteome</keyword>
<keyword evidence="6 10" id="KW-0067">ATP-binding</keyword>
<comment type="similarity">
    <text evidence="10">Belongs to the GHMP kinase family. Mevalonate kinase subfamily.</text>
</comment>
<evidence type="ECO:0000259" key="12">
    <source>
        <dbReference type="Pfam" id="PF08544"/>
    </source>
</evidence>
<evidence type="ECO:0000313" key="14">
    <source>
        <dbReference type="RefSeq" id="XP_015518254.1"/>
    </source>
</evidence>
<keyword evidence="10" id="KW-1207">Sterol metabolism</keyword>
<dbReference type="Pfam" id="PF08544">
    <property type="entry name" value="GHMP_kinases_C"/>
    <property type="match status" value="1"/>
</dbReference>
<dbReference type="InterPro" id="IPR020568">
    <property type="entry name" value="Ribosomal_Su5_D2-typ_SF"/>
</dbReference>
<dbReference type="InterPro" id="IPR013750">
    <property type="entry name" value="GHMP_kinase_C_dom"/>
</dbReference>
<dbReference type="GeneID" id="107223163"/>
<organism evidence="14">
    <name type="scientific">Neodiprion lecontei</name>
    <name type="common">Redheaded pine sawfly</name>
    <dbReference type="NCBI Taxonomy" id="441921"/>
    <lineage>
        <taxon>Eukaryota</taxon>
        <taxon>Metazoa</taxon>
        <taxon>Ecdysozoa</taxon>
        <taxon>Arthropoda</taxon>
        <taxon>Hexapoda</taxon>
        <taxon>Insecta</taxon>
        <taxon>Pterygota</taxon>
        <taxon>Neoptera</taxon>
        <taxon>Endopterygota</taxon>
        <taxon>Hymenoptera</taxon>
        <taxon>Tenthredinoidea</taxon>
        <taxon>Diprionidae</taxon>
        <taxon>Diprioninae</taxon>
        <taxon>Neodiprion</taxon>
    </lineage>
</organism>
<dbReference type="PANTHER" id="PTHR43290:SF2">
    <property type="entry name" value="MEVALONATE KINASE"/>
    <property type="match status" value="1"/>
</dbReference>
<dbReference type="Gene3D" id="3.30.230.10">
    <property type="match status" value="1"/>
</dbReference>
<evidence type="ECO:0000256" key="3">
    <source>
        <dbReference type="ARBA" id="ARBA00022679"/>
    </source>
</evidence>
<evidence type="ECO:0000256" key="7">
    <source>
        <dbReference type="ARBA" id="ARBA00022842"/>
    </source>
</evidence>
<dbReference type="AlphaFoldDB" id="A0A6J0BV63"/>
<evidence type="ECO:0000256" key="1">
    <source>
        <dbReference type="ARBA" id="ARBA00022490"/>
    </source>
</evidence>
<evidence type="ECO:0000256" key="9">
    <source>
        <dbReference type="ARBA" id="ARBA00029438"/>
    </source>
</evidence>
<dbReference type="Proteomes" id="UP000829291">
    <property type="component" value="Chromosome 3"/>
</dbReference>
<evidence type="ECO:0000256" key="4">
    <source>
        <dbReference type="ARBA" id="ARBA00022741"/>
    </source>
</evidence>
<keyword evidence="7" id="KW-0460">Magnesium</keyword>
<dbReference type="GO" id="GO:0019287">
    <property type="term" value="P:isopentenyl diphosphate biosynthetic process, mevalonate pathway"/>
    <property type="evidence" value="ECO:0007669"/>
    <property type="project" value="UniProtKB-UniPathway"/>
</dbReference>
<dbReference type="InterPro" id="IPR006204">
    <property type="entry name" value="GHMP_kinase_N_dom"/>
</dbReference>
<name>A0A6J0BV63_NEOLC</name>
<comment type="subcellular location">
    <subcellularLocation>
        <location evidence="10">Cytoplasm</location>
    </subcellularLocation>
</comment>
<feature type="domain" description="GHMP kinase N-terminal" evidence="11">
    <location>
        <begin position="123"/>
        <end position="205"/>
    </location>
</feature>
<evidence type="ECO:0000256" key="10">
    <source>
        <dbReference type="RuleBase" id="RU363087"/>
    </source>
</evidence>